<name>A0ABS7RKN9_9ACTN</name>
<feature type="chain" id="PRO_5046701149" description="Mce-associated membrane protein" evidence="2">
    <location>
        <begin position="27"/>
        <end position="219"/>
    </location>
</feature>
<evidence type="ECO:0000313" key="3">
    <source>
        <dbReference type="EMBL" id="MBY9075615.1"/>
    </source>
</evidence>
<evidence type="ECO:0000256" key="1">
    <source>
        <dbReference type="SAM" id="MobiDB-lite"/>
    </source>
</evidence>
<keyword evidence="4" id="KW-1185">Reference proteome</keyword>
<evidence type="ECO:0000256" key="2">
    <source>
        <dbReference type="SAM" id="SignalP"/>
    </source>
</evidence>
<sequence length="219" mass="23274">MIAPTPARFRRVVAVLACVACLLGTAACTDEPGSAPTAPASSVPPSAATGPSTTIEARPVPLEVEVVRVVGSRMRLPQKQLVERQVARTLSAYFDAAYLGGEYPRTDFSRAFGTFTRGAQARARADRGLLSNARNGGDIVSVRPVRKRALLDVLLPGENVAGITARIRLVLDEEHKDGSVHRLTVTGRLLLTRQTGGGWKVFGYDVARSAVPTTNGASR</sequence>
<dbReference type="Proteomes" id="UP000754710">
    <property type="component" value="Unassembled WGS sequence"/>
</dbReference>
<protein>
    <recommendedName>
        <fullName evidence="5">Mce-associated membrane protein</fullName>
    </recommendedName>
</protein>
<feature type="signal peptide" evidence="2">
    <location>
        <begin position="1"/>
        <end position="26"/>
    </location>
</feature>
<evidence type="ECO:0008006" key="5">
    <source>
        <dbReference type="Google" id="ProtNLM"/>
    </source>
</evidence>
<accession>A0ABS7RKN9</accession>
<keyword evidence="2" id="KW-0732">Signal</keyword>
<feature type="region of interest" description="Disordered" evidence="1">
    <location>
        <begin position="33"/>
        <end position="55"/>
    </location>
</feature>
<gene>
    <name evidence="3" type="ORF">K1X13_12350</name>
</gene>
<organism evidence="3 4">
    <name type="scientific">Nocardioides jiangsuensis</name>
    <dbReference type="NCBI Taxonomy" id="2866161"/>
    <lineage>
        <taxon>Bacteria</taxon>
        <taxon>Bacillati</taxon>
        <taxon>Actinomycetota</taxon>
        <taxon>Actinomycetes</taxon>
        <taxon>Propionibacteriales</taxon>
        <taxon>Nocardioidaceae</taxon>
        <taxon>Nocardioides</taxon>
    </lineage>
</organism>
<dbReference type="EMBL" id="JAIEZQ010000002">
    <property type="protein sequence ID" value="MBY9075615.1"/>
    <property type="molecule type" value="Genomic_DNA"/>
</dbReference>
<proteinExistence type="predicted"/>
<dbReference type="RefSeq" id="WP_221025342.1">
    <property type="nucleotide sequence ID" value="NZ_JAIEZQ010000002.1"/>
</dbReference>
<evidence type="ECO:0000313" key="4">
    <source>
        <dbReference type="Proteomes" id="UP000754710"/>
    </source>
</evidence>
<reference evidence="3 4" key="1">
    <citation type="submission" date="2021-08" db="EMBL/GenBank/DDBJ databases">
        <title>Nocardioides bacterium WL0053 sp. nov., isolated from the sediment.</title>
        <authorList>
            <person name="Wang L."/>
            <person name="Zhang D."/>
            <person name="Zhang A."/>
        </authorList>
    </citation>
    <scope>NUCLEOTIDE SEQUENCE [LARGE SCALE GENOMIC DNA]</scope>
    <source>
        <strain evidence="3 4">WL0053</strain>
    </source>
</reference>
<comment type="caution">
    <text evidence="3">The sequence shown here is derived from an EMBL/GenBank/DDBJ whole genome shotgun (WGS) entry which is preliminary data.</text>
</comment>